<name>A0ACB9QCN3_9MYRT</name>
<gene>
    <name evidence="1" type="ORF">MLD38_020534</name>
</gene>
<evidence type="ECO:0000313" key="1">
    <source>
        <dbReference type="EMBL" id="KAI4364442.1"/>
    </source>
</evidence>
<sequence>MAAALRTQKEEHIPKAMLIDNRADRVDWVREYCEKKGHLKDKCFYLVGFPPSTRSRRGRFNFPGRGRFVGRGRYGGGSGGRFTSETGRRNINTLSAGVEENKAESVATHLGLSKEQVQRLLAMLDVGPSNKGVPEVLQGHDKDYQAAVNNIPFSHSSSGKTLTHHNILSALKLKTQNHQKAHWYLDTGATDHVVSDLALFDSFIELQPPLQIQLPNNSKVLSTLNSNLVLTNFLFVPSFQFNLVSVSKLISEKKLSHFLTKSLSYTRLGNLEDDWTC</sequence>
<keyword evidence="2" id="KW-1185">Reference proteome</keyword>
<organism evidence="1 2">
    <name type="scientific">Melastoma candidum</name>
    <dbReference type="NCBI Taxonomy" id="119954"/>
    <lineage>
        <taxon>Eukaryota</taxon>
        <taxon>Viridiplantae</taxon>
        <taxon>Streptophyta</taxon>
        <taxon>Embryophyta</taxon>
        <taxon>Tracheophyta</taxon>
        <taxon>Spermatophyta</taxon>
        <taxon>Magnoliopsida</taxon>
        <taxon>eudicotyledons</taxon>
        <taxon>Gunneridae</taxon>
        <taxon>Pentapetalae</taxon>
        <taxon>rosids</taxon>
        <taxon>malvids</taxon>
        <taxon>Myrtales</taxon>
        <taxon>Melastomataceae</taxon>
        <taxon>Melastomatoideae</taxon>
        <taxon>Melastomateae</taxon>
        <taxon>Melastoma</taxon>
    </lineage>
</organism>
<comment type="caution">
    <text evidence="1">The sequence shown here is derived from an EMBL/GenBank/DDBJ whole genome shotgun (WGS) entry which is preliminary data.</text>
</comment>
<dbReference type="EMBL" id="CM042885">
    <property type="protein sequence ID" value="KAI4364442.1"/>
    <property type="molecule type" value="Genomic_DNA"/>
</dbReference>
<evidence type="ECO:0000313" key="2">
    <source>
        <dbReference type="Proteomes" id="UP001057402"/>
    </source>
</evidence>
<protein>
    <submittedName>
        <fullName evidence="1">Uncharacterized protein</fullName>
    </submittedName>
</protein>
<proteinExistence type="predicted"/>
<reference evidence="2" key="1">
    <citation type="journal article" date="2023" name="Front. Plant Sci.">
        <title>Chromosomal-level genome assembly of Melastoma candidum provides insights into trichome evolution.</title>
        <authorList>
            <person name="Zhong Y."/>
            <person name="Wu W."/>
            <person name="Sun C."/>
            <person name="Zou P."/>
            <person name="Liu Y."/>
            <person name="Dai S."/>
            <person name="Zhou R."/>
        </authorList>
    </citation>
    <scope>NUCLEOTIDE SEQUENCE [LARGE SCALE GENOMIC DNA]</scope>
</reference>
<accession>A0ACB9QCN3</accession>
<dbReference type="Proteomes" id="UP001057402">
    <property type="component" value="Chromosome 6"/>
</dbReference>